<dbReference type="Pfam" id="PF07690">
    <property type="entry name" value="MFS_1"/>
    <property type="match status" value="1"/>
</dbReference>
<feature type="region of interest" description="Disordered" evidence="5">
    <location>
        <begin position="1"/>
        <end position="20"/>
    </location>
</feature>
<feature type="transmembrane region" description="Helical" evidence="6">
    <location>
        <begin position="301"/>
        <end position="317"/>
    </location>
</feature>
<gene>
    <name evidence="7" type="ORF">PAPOLLO_LOCUS27618</name>
</gene>
<evidence type="ECO:0000256" key="6">
    <source>
        <dbReference type="SAM" id="Phobius"/>
    </source>
</evidence>
<comment type="subcellular location">
    <subcellularLocation>
        <location evidence="1">Membrane</location>
        <topology evidence="1">Multi-pass membrane protein</topology>
    </subcellularLocation>
</comment>
<evidence type="ECO:0000256" key="4">
    <source>
        <dbReference type="ARBA" id="ARBA00023136"/>
    </source>
</evidence>
<comment type="caution">
    <text evidence="7">The sequence shown here is derived from an EMBL/GenBank/DDBJ whole genome shotgun (WGS) entry which is preliminary data.</text>
</comment>
<accession>A0A8S3YEF4</accession>
<feature type="transmembrane region" description="Helical" evidence="6">
    <location>
        <begin position="370"/>
        <end position="388"/>
    </location>
</feature>
<evidence type="ECO:0000256" key="1">
    <source>
        <dbReference type="ARBA" id="ARBA00004141"/>
    </source>
</evidence>
<keyword evidence="3 6" id="KW-1133">Transmembrane helix</keyword>
<protein>
    <submittedName>
        <fullName evidence="7">(apollo) hypothetical protein</fullName>
    </submittedName>
</protein>
<evidence type="ECO:0000313" key="8">
    <source>
        <dbReference type="Proteomes" id="UP000691718"/>
    </source>
</evidence>
<dbReference type="PANTHER" id="PTHR23507:SF1">
    <property type="entry name" value="FI18259P1-RELATED"/>
    <property type="match status" value="1"/>
</dbReference>
<keyword evidence="2 6" id="KW-0812">Transmembrane</keyword>
<feature type="transmembrane region" description="Helical" evidence="6">
    <location>
        <begin position="140"/>
        <end position="162"/>
    </location>
</feature>
<feature type="transmembrane region" description="Helical" evidence="6">
    <location>
        <begin position="207"/>
        <end position="228"/>
    </location>
</feature>
<evidence type="ECO:0000313" key="7">
    <source>
        <dbReference type="EMBL" id="CAG5058552.1"/>
    </source>
</evidence>
<proteinExistence type="predicted"/>
<dbReference type="GO" id="GO:0022857">
    <property type="term" value="F:transmembrane transporter activity"/>
    <property type="evidence" value="ECO:0007669"/>
    <property type="project" value="InterPro"/>
</dbReference>
<dbReference type="PANTHER" id="PTHR23507">
    <property type="entry name" value="ZGC:174356"/>
    <property type="match status" value="1"/>
</dbReference>
<evidence type="ECO:0000256" key="2">
    <source>
        <dbReference type="ARBA" id="ARBA00022692"/>
    </source>
</evidence>
<dbReference type="OrthoDB" id="3026777at2759"/>
<keyword evidence="8" id="KW-1185">Reference proteome</keyword>
<reference evidence="7" key="1">
    <citation type="submission" date="2021-04" db="EMBL/GenBank/DDBJ databases">
        <authorList>
            <person name="Tunstrom K."/>
        </authorList>
    </citation>
    <scope>NUCLEOTIDE SEQUENCE</scope>
</reference>
<dbReference type="AlphaFoldDB" id="A0A8S3YEF4"/>
<evidence type="ECO:0000256" key="5">
    <source>
        <dbReference type="SAM" id="MobiDB-lite"/>
    </source>
</evidence>
<evidence type="ECO:0000256" key="3">
    <source>
        <dbReference type="ARBA" id="ARBA00022989"/>
    </source>
</evidence>
<dbReference type="Proteomes" id="UP000691718">
    <property type="component" value="Unassembled WGS sequence"/>
</dbReference>
<dbReference type="GO" id="GO:0016020">
    <property type="term" value="C:membrane"/>
    <property type="evidence" value="ECO:0007669"/>
    <property type="project" value="UniProtKB-SubCell"/>
</dbReference>
<name>A0A8S3YEF4_PARAO</name>
<feature type="transmembrane region" description="Helical" evidence="6">
    <location>
        <begin position="337"/>
        <end position="358"/>
    </location>
</feature>
<keyword evidence="4 6" id="KW-0472">Membrane</keyword>
<feature type="transmembrane region" description="Helical" evidence="6">
    <location>
        <begin position="456"/>
        <end position="481"/>
    </location>
</feature>
<feature type="transmembrane region" description="Helical" evidence="6">
    <location>
        <begin position="234"/>
        <end position="256"/>
    </location>
</feature>
<organism evidence="7 8">
    <name type="scientific">Parnassius apollo</name>
    <name type="common">Apollo butterfly</name>
    <name type="synonym">Papilio apollo</name>
    <dbReference type="NCBI Taxonomy" id="110799"/>
    <lineage>
        <taxon>Eukaryota</taxon>
        <taxon>Metazoa</taxon>
        <taxon>Ecdysozoa</taxon>
        <taxon>Arthropoda</taxon>
        <taxon>Hexapoda</taxon>
        <taxon>Insecta</taxon>
        <taxon>Pterygota</taxon>
        <taxon>Neoptera</taxon>
        <taxon>Endopterygota</taxon>
        <taxon>Lepidoptera</taxon>
        <taxon>Glossata</taxon>
        <taxon>Ditrysia</taxon>
        <taxon>Papilionoidea</taxon>
        <taxon>Papilionidae</taxon>
        <taxon>Parnassiinae</taxon>
        <taxon>Parnassini</taxon>
        <taxon>Parnassius</taxon>
        <taxon>Parnassius</taxon>
    </lineage>
</organism>
<feature type="transmembrane region" description="Helical" evidence="6">
    <location>
        <begin position="174"/>
        <end position="195"/>
    </location>
</feature>
<dbReference type="InterPro" id="IPR011701">
    <property type="entry name" value="MFS"/>
</dbReference>
<dbReference type="EMBL" id="CAJQZP010001679">
    <property type="protein sequence ID" value="CAG5058552.1"/>
    <property type="molecule type" value="Genomic_DNA"/>
</dbReference>
<sequence>MTESNEKNTKNLEEEPLDENKQNKREFESISFFEKLCIIKSNISVEPILAGLIIPSMLARLAIQNLNLDKACRTKLNFGDEICDSLILRKGNLTYHEGEVQKVISSIEAWKSIIQTAIPTILVIFMGAWSDRTGNRKLCILLPIFGELLVCISNIMSTVFFYEVSVEVTMFLEAFFSAVTGGWVMVYLGVFSYISDITSEESRTFRVGLVNLCMTAGIPIGTALSGILLKLLGYYGIFAISGLIYLLTLCYGLFYLKSKTKPGVGENEKIKPVTISDLTSLIKETAMVAFKQRKGNFRKKIILTLLIVAIVYGPNHGERITTYMYVRYRLKWDAVKYSIYSTYSIITHSLGALFSISVFSKRWGFHDSMLCLISVVSKLAGSILIAFVRTDFEMFMVPIVEILNATTFTSLRSMASKLVLSEEMGKMNSLFSLVETLAALMFDPTYSTLYSKTVSIFAGAVYLFSAFMTLPPITMLVWIFAQHRRERKLERMKATTQNILKSDQVAEAATSNALKKM</sequence>